<evidence type="ECO:0000313" key="2">
    <source>
        <dbReference type="EMBL" id="BBE20687.1"/>
    </source>
</evidence>
<dbReference type="EMBL" id="AP018694">
    <property type="protein sequence ID" value="BBE20659.1"/>
    <property type="molecule type" value="Genomic_DNA"/>
</dbReference>
<keyword evidence="3" id="KW-1185">Reference proteome</keyword>
<evidence type="ECO:0000313" key="3">
    <source>
        <dbReference type="Proteomes" id="UP001193389"/>
    </source>
</evidence>
<sequence length="69" mass="7670">MTEDQFDILLNAINEIRDSVESLKGARYDGSHGHDLSDISGEISSVESSIGNVQIAIEELNRNVRKLNR</sequence>
<dbReference type="KEGG" id="anf:AQPE_4881"/>
<dbReference type="Proteomes" id="UP001193389">
    <property type="component" value="Chromosome"/>
</dbReference>
<gene>
    <name evidence="1" type="ORF">AQPE_4853</name>
    <name evidence="2" type="ORF">AQPE_4881</name>
</gene>
<evidence type="ECO:0000313" key="1">
    <source>
        <dbReference type="EMBL" id="BBE20659.1"/>
    </source>
</evidence>
<accession>A0A5K7SGR0</accession>
<proteinExistence type="predicted"/>
<reference evidence="1" key="1">
    <citation type="journal article" date="2020" name="Int. J. Syst. Evol. Microbiol.">
        <title>Aquipluma nitroreducens gen. nov. sp. nov., a novel facultatively anaerobic bacterium isolated from a freshwater lake.</title>
        <authorList>
            <person name="Watanabe M."/>
            <person name="Kojima H."/>
            <person name="Fukui M."/>
        </authorList>
    </citation>
    <scope>NUCLEOTIDE SEQUENCE</scope>
    <source>
        <strain evidence="1">MeG22</strain>
    </source>
</reference>
<dbReference type="RefSeq" id="WP_318348783.1">
    <property type="nucleotide sequence ID" value="NZ_AP018694.1"/>
</dbReference>
<dbReference type="KEGG" id="anf:AQPE_4853"/>
<protein>
    <submittedName>
        <fullName evidence="1">Uncharacterized protein</fullName>
    </submittedName>
</protein>
<dbReference type="AlphaFoldDB" id="A0A5K7SGR0"/>
<dbReference type="EMBL" id="AP018694">
    <property type="protein sequence ID" value="BBE20687.1"/>
    <property type="molecule type" value="Genomic_DNA"/>
</dbReference>
<name>A0A5K7SGR0_9BACT</name>
<organism evidence="1 3">
    <name type="scientific">Aquipluma nitroreducens</name>
    <dbReference type="NCBI Taxonomy" id="2010828"/>
    <lineage>
        <taxon>Bacteria</taxon>
        <taxon>Pseudomonadati</taxon>
        <taxon>Bacteroidota</taxon>
        <taxon>Bacteroidia</taxon>
        <taxon>Marinilabiliales</taxon>
        <taxon>Prolixibacteraceae</taxon>
        <taxon>Aquipluma</taxon>
    </lineage>
</organism>